<dbReference type="EMBL" id="CANHGI010000004">
    <property type="protein sequence ID" value="CAI5449146.1"/>
    <property type="molecule type" value="Genomic_DNA"/>
</dbReference>
<organism evidence="2 3">
    <name type="scientific">Caenorhabditis angaria</name>
    <dbReference type="NCBI Taxonomy" id="860376"/>
    <lineage>
        <taxon>Eukaryota</taxon>
        <taxon>Metazoa</taxon>
        <taxon>Ecdysozoa</taxon>
        <taxon>Nematoda</taxon>
        <taxon>Chromadorea</taxon>
        <taxon>Rhabditida</taxon>
        <taxon>Rhabditina</taxon>
        <taxon>Rhabditomorpha</taxon>
        <taxon>Rhabditoidea</taxon>
        <taxon>Rhabditidae</taxon>
        <taxon>Peloderinae</taxon>
        <taxon>Caenorhabditis</taxon>
    </lineage>
</organism>
<dbReference type="PANTHER" id="PTHR38640:SF1">
    <property type="entry name" value="GEO09659P1"/>
    <property type="match status" value="1"/>
</dbReference>
<name>A0A9P1IQZ4_9PELO</name>
<reference evidence="2" key="1">
    <citation type="submission" date="2022-11" db="EMBL/GenBank/DDBJ databases">
        <authorList>
            <person name="Kikuchi T."/>
        </authorList>
    </citation>
    <scope>NUCLEOTIDE SEQUENCE</scope>
    <source>
        <strain evidence="2">PS1010</strain>
    </source>
</reference>
<keyword evidence="1" id="KW-0472">Membrane</keyword>
<keyword evidence="1" id="KW-0812">Transmembrane</keyword>
<sequence>MANEDEELSDLEYARVVKWSNAFAEFKKTVTEDRLRLNAELSHLDPEDLRKVFLRKNGTIRYNYTLPEYYKKLWCSIDLDVMYQQFSEFIENVMETSNRDLFVSDDHLEQPENGSNCRGIDKSQQTGDSFIKDVIISDADETIRNVSEESSSTIPQSRFGIDCPNIISRLFPTGNLAVSNTILFNANVGLGFYVYFRRNLNRVNPWERIEFSVLTSTLFNFISLPAAVFIKSILPAKSQTWLKTLFATSFSVYLLSGAYRYMGLFDSKNSRSFISTEAMYSDTGKFDSLEVSHLQLTDISDQAVC</sequence>
<feature type="transmembrane region" description="Helical" evidence="1">
    <location>
        <begin position="176"/>
        <end position="196"/>
    </location>
</feature>
<dbReference type="OrthoDB" id="5915502at2759"/>
<keyword evidence="3" id="KW-1185">Reference proteome</keyword>
<accession>A0A9P1IQZ4</accession>
<evidence type="ECO:0000313" key="2">
    <source>
        <dbReference type="EMBL" id="CAI5449146.1"/>
    </source>
</evidence>
<gene>
    <name evidence="2" type="ORF">CAMP_LOCUS11783</name>
</gene>
<evidence type="ECO:0000256" key="1">
    <source>
        <dbReference type="SAM" id="Phobius"/>
    </source>
</evidence>
<feature type="transmembrane region" description="Helical" evidence="1">
    <location>
        <begin position="240"/>
        <end position="262"/>
    </location>
</feature>
<evidence type="ECO:0000313" key="3">
    <source>
        <dbReference type="Proteomes" id="UP001152747"/>
    </source>
</evidence>
<comment type="caution">
    <text evidence="2">The sequence shown here is derived from an EMBL/GenBank/DDBJ whole genome shotgun (WGS) entry which is preliminary data.</text>
</comment>
<protein>
    <submittedName>
        <fullName evidence="2">Uncharacterized protein</fullName>
    </submittedName>
</protein>
<dbReference type="PANTHER" id="PTHR38640">
    <property type="entry name" value="GEO09659P1"/>
    <property type="match status" value="1"/>
</dbReference>
<dbReference type="Proteomes" id="UP001152747">
    <property type="component" value="Unassembled WGS sequence"/>
</dbReference>
<keyword evidence="1" id="KW-1133">Transmembrane helix</keyword>
<proteinExistence type="predicted"/>
<feature type="transmembrane region" description="Helical" evidence="1">
    <location>
        <begin position="217"/>
        <end position="234"/>
    </location>
</feature>
<dbReference type="AlphaFoldDB" id="A0A9P1IQZ4"/>